<feature type="domain" description="Glutamyl-tRNA reductase N-terminal" evidence="9">
    <location>
        <begin position="6"/>
        <end position="156"/>
    </location>
</feature>
<comment type="miscellaneous">
    <text evidence="5">During catalysis, the active site Cys acts as a nucleophile attacking the alpha-carbonyl group of tRNA-bound glutamate with the formation of a thioester intermediate between enzyme and glutamate, and the concomitant release of tRNA(Glu). The thioester intermediate is finally reduced by direct hydride transfer from NADPH, to form the product GSA.</text>
</comment>
<dbReference type="RefSeq" id="WP_218475068.1">
    <property type="nucleotide sequence ID" value="NZ_BAABJN010000001.1"/>
</dbReference>
<dbReference type="HAMAP" id="MF_00087">
    <property type="entry name" value="Glu_tRNA_reductase"/>
    <property type="match status" value="1"/>
</dbReference>
<feature type="binding site" evidence="5">
    <location>
        <begin position="49"/>
        <end position="52"/>
    </location>
    <ligand>
        <name>substrate</name>
    </ligand>
</feature>
<comment type="subunit">
    <text evidence="5">Homodimer.</text>
</comment>
<feature type="domain" description="Quinate/shikimate 5-dehydrogenase/glutamyl-tRNA reductase" evidence="8">
    <location>
        <begin position="171"/>
        <end position="301"/>
    </location>
</feature>
<dbReference type="GO" id="GO:0008883">
    <property type="term" value="F:glutamyl-tRNA reductase activity"/>
    <property type="evidence" value="ECO:0007669"/>
    <property type="project" value="UniProtKB-EC"/>
</dbReference>
<evidence type="ECO:0000256" key="6">
    <source>
        <dbReference type="RuleBase" id="RU000584"/>
    </source>
</evidence>
<feature type="binding site" evidence="5">
    <location>
        <begin position="114"/>
        <end position="116"/>
    </location>
    <ligand>
        <name>substrate</name>
    </ligand>
</feature>
<dbReference type="EMBL" id="CP078145">
    <property type="protein sequence ID" value="QXN93217.1"/>
    <property type="molecule type" value="Genomic_DNA"/>
</dbReference>
<feature type="site" description="Important for activity" evidence="5">
    <location>
        <position position="99"/>
    </location>
</feature>
<evidence type="ECO:0000313" key="11">
    <source>
        <dbReference type="Proteomes" id="UP000694257"/>
    </source>
</evidence>
<feature type="active site" description="Nucleophile" evidence="5">
    <location>
        <position position="50"/>
    </location>
</feature>
<organism evidence="10 11">
    <name type="scientific">Nocardia iowensis</name>
    <dbReference type="NCBI Taxonomy" id="204891"/>
    <lineage>
        <taxon>Bacteria</taxon>
        <taxon>Bacillati</taxon>
        <taxon>Actinomycetota</taxon>
        <taxon>Actinomycetes</taxon>
        <taxon>Mycobacteriales</taxon>
        <taxon>Nocardiaceae</taxon>
        <taxon>Nocardia</taxon>
    </lineage>
</organism>
<evidence type="ECO:0000259" key="8">
    <source>
        <dbReference type="Pfam" id="PF01488"/>
    </source>
</evidence>
<evidence type="ECO:0000256" key="5">
    <source>
        <dbReference type="HAMAP-Rule" id="MF_00087"/>
    </source>
</evidence>
<keyword evidence="5 6" id="KW-0627">Porphyrin biosynthesis</keyword>
<keyword evidence="11" id="KW-1185">Reference proteome</keyword>
<feature type="domain" description="Tetrapyrrole biosynthesis glutamyl-tRNA reductase dimerisation" evidence="7">
    <location>
        <begin position="320"/>
        <end position="417"/>
    </location>
</feature>
<dbReference type="Proteomes" id="UP000694257">
    <property type="component" value="Chromosome"/>
</dbReference>
<proteinExistence type="inferred from homology"/>
<dbReference type="InterPro" id="IPR006151">
    <property type="entry name" value="Shikm_DH/Glu-tRNA_Rdtase"/>
</dbReference>
<evidence type="ECO:0000256" key="3">
    <source>
        <dbReference type="ARBA" id="ARBA00012970"/>
    </source>
</evidence>
<dbReference type="PANTHER" id="PTHR43013:SF1">
    <property type="entry name" value="GLUTAMYL-TRNA REDUCTASE"/>
    <property type="match status" value="1"/>
</dbReference>
<dbReference type="InterPro" id="IPR015896">
    <property type="entry name" value="4pyrrol_synth_GluRdtase_dimer"/>
</dbReference>
<accession>A0ABX8RUB0</accession>
<dbReference type="Pfam" id="PF00745">
    <property type="entry name" value="GlutR_dimer"/>
    <property type="match status" value="1"/>
</dbReference>
<evidence type="ECO:0000256" key="2">
    <source>
        <dbReference type="ARBA" id="ARBA00005916"/>
    </source>
</evidence>
<reference evidence="10 11" key="1">
    <citation type="submission" date="2021-07" db="EMBL/GenBank/DDBJ databases">
        <title>Whole Genome Sequence of Nocardia Iowensis.</title>
        <authorList>
            <person name="Lamm A."/>
            <person name="Collins-Fairclough A.M."/>
            <person name="Bunk B."/>
            <person name="Sproer C."/>
        </authorList>
    </citation>
    <scope>NUCLEOTIDE SEQUENCE [LARGE SCALE GENOMIC DNA]</scope>
    <source>
        <strain evidence="10 11">NRRL 5646</strain>
    </source>
</reference>
<evidence type="ECO:0000256" key="1">
    <source>
        <dbReference type="ARBA" id="ARBA00005059"/>
    </source>
</evidence>
<feature type="binding site" evidence="5">
    <location>
        <position position="109"/>
    </location>
    <ligand>
        <name>substrate</name>
    </ligand>
</feature>
<name>A0ABX8RUB0_NOCIO</name>
<dbReference type="PROSITE" id="PS00747">
    <property type="entry name" value="GLUTR"/>
    <property type="match status" value="1"/>
</dbReference>
<evidence type="ECO:0000259" key="9">
    <source>
        <dbReference type="Pfam" id="PF05201"/>
    </source>
</evidence>
<dbReference type="Pfam" id="PF05201">
    <property type="entry name" value="GlutR_N"/>
    <property type="match status" value="1"/>
</dbReference>
<comment type="similarity">
    <text evidence="2 5 6">Belongs to the glutamyl-tRNA reductase family.</text>
</comment>
<comment type="function">
    <text evidence="5">Catalyzes the NADPH-dependent reduction of glutamyl-tRNA(Glu) to glutamate 1-semialdehyde (GSA).</text>
</comment>
<sequence>MTIVNVEISFRTASADRLELFAGAAQKIDDHLSSLIRGPAIDEAVVLATCNRVEIYASANSAPAAAEAVLDCTAAAAGLPAAEVRDCARVRRDAPAVEHLFSVACGLESMALGENQIVAQMRRAVRNAQQAVVIGTELHDLFDAALRASKLVRSKTSIGGAGISLVHSGLELAASCLGGLQGRTALLIGSGTIGSLSGRLLRAAEVGDLLVYGRTPAKAARLAETVAGRSIPLAELPEALAAAEVIVSSTSAKGEVITADQLAAARAQAGWRPQIVLDLAMPRDVDPACARIEGVTVADVHAVGAHLAAQDVAIDVEKSRQIVAEEVANFLAEVREKTAAPLISALHRRVRADIDEELDRLYRRVPSLDAQARAATSAAVHRLAGRFLHGPTTRTKEMSRTPEGLMCLDVFTRIFDLEQMEVGS</sequence>
<dbReference type="InterPro" id="IPR000343">
    <property type="entry name" value="4pyrrol_synth_GluRdtase"/>
</dbReference>
<dbReference type="EC" id="1.2.1.70" evidence="3 5"/>
<comment type="pathway">
    <text evidence="1 5 6">Porphyrin-containing compound metabolism; protoporphyrin-IX biosynthesis; 5-aminolevulinate from L-glutamyl-tRNA(Glu): step 1/2.</text>
</comment>
<keyword evidence="5 6" id="KW-0521">NADP</keyword>
<dbReference type="InterPro" id="IPR018214">
    <property type="entry name" value="GluRdtase_CS"/>
</dbReference>
<dbReference type="PIRSF" id="PIRSF000445">
    <property type="entry name" value="4pyrrol_synth_GluRdtase"/>
    <property type="match status" value="1"/>
</dbReference>
<feature type="binding site" evidence="5">
    <location>
        <position position="120"/>
    </location>
    <ligand>
        <name>substrate</name>
    </ligand>
</feature>
<evidence type="ECO:0000256" key="4">
    <source>
        <dbReference type="ARBA" id="ARBA00047464"/>
    </source>
</evidence>
<dbReference type="Pfam" id="PF01488">
    <property type="entry name" value="Shikimate_DH"/>
    <property type="match status" value="1"/>
</dbReference>
<evidence type="ECO:0000259" key="7">
    <source>
        <dbReference type="Pfam" id="PF00745"/>
    </source>
</evidence>
<comment type="domain">
    <text evidence="5">Possesses an unusual extended V-shaped dimeric structure with each monomer consisting of three distinct domains arranged along a curved 'spinal' alpha-helix. The N-terminal catalytic domain specifically recognizes the glutamate moiety of the substrate. The second domain is the NADPH-binding domain, and the third C-terminal domain is responsible for dimerization.</text>
</comment>
<evidence type="ECO:0000313" key="10">
    <source>
        <dbReference type="EMBL" id="QXN93217.1"/>
    </source>
</evidence>
<feature type="binding site" evidence="5">
    <location>
        <begin position="189"/>
        <end position="194"/>
    </location>
    <ligand>
        <name>NADP(+)</name>
        <dbReference type="ChEBI" id="CHEBI:58349"/>
    </ligand>
</feature>
<comment type="catalytic activity">
    <reaction evidence="4 5 6">
        <text>(S)-4-amino-5-oxopentanoate + tRNA(Glu) + NADP(+) = L-glutamyl-tRNA(Glu) + NADPH + H(+)</text>
        <dbReference type="Rhea" id="RHEA:12344"/>
        <dbReference type="Rhea" id="RHEA-COMP:9663"/>
        <dbReference type="Rhea" id="RHEA-COMP:9680"/>
        <dbReference type="ChEBI" id="CHEBI:15378"/>
        <dbReference type="ChEBI" id="CHEBI:57501"/>
        <dbReference type="ChEBI" id="CHEBI:57783"/>
        <dbReference type="ChEBI" id="CHEBI:58349"/>
        <dbReference type="ChEBI" id="CHEBI:78442"/>
        <dbReference type="ChEBI" id="CHEBI:78520"/>
        <dbReference type="EC" id="1.2.1.70"/>
    </reaction>
</comment>
<dbReference type="NCBIfam" id="TIGR01035">
    <property type="entry name" value="hemA"/>
    <property type="match status" value="1"/>
</dbReference>
<gene>
    <name evidence="5 10" type="primary">hemA</name>
    <name evidence="10" type="ORF">KV110_09005</name>
</gene>
<keyword evidence="5 6" id="KW-0560">Oxidoreductase</keyword>
<dbReference type="InterPro" id="IPR015895">
    <property type="entry name" value="4pyrrol_synth_GluRdtase_N"/>
</dbReference>
<dbReference type="PANTHER" id="PTHR43013">
    <property type="entry name" value="GLUTAMYL-TRNA REDUCTASE"/>
    <property type="match status" value="1"/>
</dbReference>
<protein>
    <recommendedName>
        <fullName evidence="3 5">Glutamyl-tRNA reductase</fullName>
        <shortName evidence="5">GluTR</shortName>
        <ecNumber evidence="3 5">1.2.1.70</ecNumber>
    </recommendedName>
</protein>